<keyword evidence="1" id="KW-0732">Signal</keyword>
<dbReference type="EMBL" id="JXYA01000005">
    <property type="protein sequence ID" value="KJZ12344.1"/>
    <property type="molecule type" value="Genomic_DNA"/>
</dbReference>
<evidence type="ECO:0000259" key="2">
    <source>
        <dbReference type="Pfam" id="PF17680"/>
    </source>
</evidence>
<dbReference type="Pfam" id="PF17680">
    <property type="entry name" value="FlgO"/>
    <property type="match status" value="1"/>
</dbReference>
<dbReference type="PATRIC" id="fig|43658.5.peg.625"/>
<feature type="signal peptide" evidence="1">
    <location>
        <begin position="1"/>
        <end position="19"/>
    </location>
</feature>
<feature type="domain" description="FlgO" evidence="2">
    <location>
        <begin position="68"/>
        <end position="197"/>
    </location>
</feature>
<evidence type="ECO:0000256" key="1">
    <source>
        <dbReference type="SAM" id="SignalP"/>
    </source>
</evidence>
<gene>
    <name evidence="3" type="ORF">TW77_02990</name>
</gene>
<dbReference type="InterPro" id="IPR041215">
    <property type="entry name" value="FlgO_dom"/>
</dbReference>
<accession>A0A0F4QYC6</accession>
<dbReference type="AlphaFoldDB" id="A0A0F4QYC6"/>
<reference evidence="3 4" key="1">
    <citation type="journal article" date="2015" name="BMC Genomics">
        <title>Genome mining reveals unlocked bioactive potential of marine Gram-negative bacteria.</title>
        <authorList>
            <person name="Machado H."/>
            <person name="Sonnenschein E.C."/>
            <person name="Melchiorsen J."/>
            <person name="Gram L."/>
        </authorList>
    </citation>
    <scope>NUCLEOTIDE SEQUENCE [LARGE SCALE GENOMIC DNA]</scope>
    <source>
        <strain evidence="3 4">S2471</strain>
    </source>
</reference>
<feature type="chain" id="PRO_5002475969" description="FlgO domain-containing protein" evidence="1">
    <location>
        <begin position="20"/>
        <end position="217"/>
    </location>
</feature>
<protein>
    <recommendedName>
        <fullName evidence="2">FlgO domain-containing protein</fullName>
    </recommendedName>
</protein>
<dbReference type="RefSeq" id="WP_046003492.1">
    <property type="nucleotide sequence ID" value="NZ_JXYA01000005.1"/>
</dbReference>
<proteinExistence type="predicted"/>
<dbReference type="OrthoDB" id="6116374at2"/>
<dbReference type="PROSITE" id="PS51257">
    <property type="entry name" value="PROKAR_LIPOPROTEIN"/>
    <property type="match status" value="1"/>
</dbReference>
<name>A0A0F4QYC6_9GAMM</name>
<evidence type="ECO:0000313" key="4">
    <source>
        <dbReference type="Proteomes" id="UP000033452"/>
    </source>
</evidence>
<dbReference type="Proteomes" id="UP000033452">
    <property type="component" value="Unassembled WGS sequence"/>
</dbReference>
<keyword evidence="4" id="KW-1185">Reference proteome</keyword>
<organism evidence="3 4">
    <name type="scientific">Pseudoalteromonas rubra</name>
    <dbReference type="NCBI Taxonomy" id="43658"/>
    <lineage>
        <taxon>Bacteria</taxon>
        <taxon>Pseudomonadati</taxon>
        <taxon>Pseudomonadota</taxon>
        <taxon>Gammaproteobacteria</taxon>
        <taxon>Alteromonadales</taxon>
        <taxon>Pseudoalteromonadaceae</taxon>
        <taxon>Pseudoalteromonas</taxon>
    </lineage>
</organism>
<sequence length="217" mass="23958">MKKSVIALVLPTLTLFGCAQLGMTKHQETATSPGKFSAAEQFQAHPRGVQQMSASQRMAAKNVTHYVQKLMQDMVSNVKYINDQTPVAVSSFVFLDEDFNHATLLGNQIAESFIHELHNFGVPVIDFKTTDFMRVTKHGDFIFSRDFLELSDELPFKYVLAGTLTHHQGGILVNARIVGMQSKVVVGTAQGFLPQSVVNALRDGAIHEGIRLQRAGE</sequence>
<comment type="caution">
    <text evidence="3">The sequence shown here is derived from an EMBL/GenBank/DDBJ whole genome shotgun (WGS) entry which is preliminary data.</text>
</comment>
<evidence type="ECO:0000313" key="3">
    <source>
        <dbReference type="EMBL" id="KJZ12344.1"/>
    </source>
</evidence>